<evidence type="ECO:0000313" key="5">
    <source>
        <dbReference type="Proteomes" id="UP000267821"/>
    </source>
</evidence>
<dbReference type="Proteomes" id="UP000267821">
    <property type="component" value="Unassembled WGS sequence"/>
</dbReference>
<feature type="repeat" description="ANK" evidence="3">
    <location>
        <begin position="2"/>
        <end position="34"/>
    </location>
</feature>
<gene>
    <name evidence="4" type="ORF">L211DRAFT_771129</name>
</gene>
<dbReference type="InterPro" id="IPR002110">
    <property type="entry name" value="Ankyrin_rpt"/>
</dbReference>
<sequence length="60" mass="6284">EDGTMPLHIASAYGHQEVAKLLIDGGANVSAGKRDGTTPLYIASQNRHQGVAKLLIDRGA</sequence>
<evidence type="ECO:0000256" key="2">
    <source>
        <dbReference type="ARBA" id="ARBA00023043"/>
    </source>
</evidence>
<name>A0A3N4LHF2_9PEZI</name>
<dbReference type="PROSITE" id="PS50088">
    <property type="entry name" value="ANK_REPEAT"/>
    <property type="match status" value="2"/>
</dbReference>
<dbReference type="SUPFAM" id="SSF48403">
    <property type="entry name" value="Ankyrin repeat"/>
    <property type="match status" value="1"/>
</dbReference>
<proteinExistence type="predicted"/>
<dbReference type="InterPro" id="IPR036770">
    <property type="entry name" value="Ankyrin_rpt-contain_sf"/>
</dbReference>
<dbReference type="PROSITE" id="PS50297">
    <property type="entry name" value="ANK_REP_REGION"/>
    <property type="match status" value="2"/>
</dbReference>
<keyword evidence="2 3" id="KW-0040">ANK repeat</keyword>
<dbReference type="AlphaFoldDB" id="A0A3N4LHF2"/>
<evidence type="ECO:0000313" key="4">
    <source>
        <dbReference type="EMBL" id="RPB22320.1"/>
    </source>
</evidence>
<organism evidence="4 5">
    <name type="scientific">Terfezia boudieri ATCC MYA-4762</name>
    <dbReference type="NCBI Taxonomy" id="1051890"/>
    <lineage>
        <taxon>Eukaryota</taxon>
        <taxon>Fungi</taxon>
        <taxon>Dikarya</taxon>
        <taxon>Ascomycota</taxon>
        <taxon>Pezizomycotina</taxon>
        <taxon>Pezizomycetes</taxon>
        <taxon>Pezizales</taxon>
        <taxon>Pezizaceae</taxon>
        <taxon>Terfezia</taxon>
    </lineage>
</organism>
<keyword evidence="5" id="KW-1185">Reference proteome</keyword>
<evidence type="ECO:0000256" key="3">
    <source>
        <dbReference type="PROSITE-ProRule" id="PRU00023"/>
    </source>
</evidence>
<dbReference type="PANTHER" id="PTHR24126">
    <property type="entry name" value="ANKYRIN REPEAT, PH AND SEC7 DOMAIN CONTAINING PROTEIN SECG-RELATED"/>
    <property type="match status" value="1"/>
</dbReference>
<keyword evidence="1" id="KW-0677">Repeat</keyword>
<dbReference type="PRINTS" id="PR01415">
    <property type="entry name" value="ANKYRIN"/>
</dbReference>
<accession>A0A3N4LHF2</accession>
<feature type="repeat" description="ANK" evidence="3">
    <location>
        <begin position="35"/>
        <end position="60"/>
    </location>
</feature>
<dbReference type="EMBL" id="ML121552">
    <property type="protein sequence ID" value="RPB22320.1"/>
    <property type="molecule type" value="Genomic_DNA"/>
</dbReference>
<protein>
    <submittedName>
        <fullName evidence="4">Ankyrin</fullName>
    </submittedName>
</protein>
<dbReference type="Pfam" id="PF12796">
    <property type="entry name" value="Ank_2"/>
    <property type="match status" value="1"/>
</dbReference>
<feature type="non-terminal residue" evidence="4">
    <location>
        <position position="60"/>
    </location>
</feature>
<dbReference type="SMART" id="SM00248">
    <property type="entry name" value="ANK"/>
    <property type="match status" value="2"/>
</dbReference>
<dbReference type="PANTHER" id="PTHR24126:SF14">
    <property type="entry name" value="ANK_REP_REGION DOMAIN-CONTAINING PROTEIN"/>
    <property type="match status" value="1"/>
</dbReference>
<reference evidence="4 5" key="1">
    <citation type="journal article" date="2018" name="Nat. Ecol. Evol.">
        <title>Pezizomycetes genomes reveal the molecular basis of ectomycorrhizal truffle lifestyle.</title>
        <authorList>
            <person name="Murat C."/>
            <person name="Payen T."/>
            <person name="Noel B."/>
            <person name="Kuo A."/>
            <person name="Morin E."/>
            <person name="Chen J."/>
            <person name="Kohler A."/>
            <person name="Krizsan K."/>
            <person name="Balestrini R."/>
            <person name="Da Silva C."/>
            <person name="Montanini B."/>
            <person name="Hainaut M."/>
            <person name="Levati E."/>
            <person name="Barry K.W."/>
            <person name="Belfiori B."/>
            <person name="Cichocki N."/>
            <person name="Clum A."/>
            <person name="Dockter R.B."/>
            <person name="Fauchery L."/>
            <person name="Guy J."/>
            <person name="Iotti M."/>
            <person name="Le Tacon F."/>
            <person name="Lindquist E.A."/>
            <person name="Lipzen A."/>
            <person name="Malagnac F."/>
            <person name="Mello A."/>
            <person name="Molinier V."/>
            <person name="Miyauchi S."/>
            <person name="Poulain J."/>
            <person name="Riccioni C."/>
            <person name="Rubini A."/>
            <person name="Sitrit Y."/>
            <person name="Splivallo R."/>
            <person name="Traeger S."/>
            <person name="Wang M."/>
            <person name="Zifcakova L."/>
            <person name="Wipf D."/>
            <person name="Zambonelli A."/>
            <person name="Paolocci F."/>
            <person name="Nowrousian M."/>
            <person name="Ottonello S."/>
            <person name="Baldrian P."/>
            <person name="Spatafora J.W."/>
            <person name="Henrissat B."/>
            <person name="Nagy L.G."/>
            <person name="Aury J.M."/>
            <person name="Wincker P."/>
            <person name="Grigoriev I.V."/>
            <person name="Bonfante P."/>
            <person name="Martin F.M."/>
        </authorList>
    </citation>
    <scope>NUCLEOTIDE SEQUENCE [LARGE SCALE GENOMIC DNA]</scope>
    <source>
        <strain evidence="4 5">ATCC MYA-4762</strain>
    </source>
</reference>
<dbReference type="InParanoid" id="A0A3N4LHF2"/>
<dbReference type="OrthoDB" id="341259at2759"/>
<dbReference type="Gene3D" id="1.25.40.20">
    <property type="entry name" value="Ankyrin repeat-containing domain"/>
    <property type="match status" value="1"/>
</dbReference>
<dbReference type="STRING" id="1051890.A0A3N4LHF2"/>
<feature type="non-terminal residue" evidence="4">
    <location>
        <position position="1"/>
    </location>
</feature>
<evidence type="ECO:0000256" key="1">
    <source>
        <dbReference type="ARBA" id="ARBA00022737"/>
    </source>
</evidence>